<dbReference type="GO" id="GO:0006096">
    <property type="term" value="P:glycolytic process"/>
    <property type="evidence" value="ECO:0007669"/>
    <property type="project" value="UniProtKB-UniPathway"/>
</dbReference>
<dbReference type="InterPro" id="IPR010551">
    <property type="entry name" value="G6P_isomerase_prok"/>
</dbReference>
<keyword evidence="8" id="KW-0413">Isomerase</keyword>
<accession>A0A4R2C665</accession>
<keyword evidence="5" id="KW-0324">Glycolysis</keyword>
<dbReference type="InterPro" id="IPR011051">
    <property type="entry name" value="RmlC_Cupin_sf"/>
</dbReference>
<evidence type="ECO:0000313" key="9">
    <source>
        <dbReference type="Proteomes" id="UP000295351"/>
    </source>
</evidence>
<comment type="pathway">
    <text evidence="1">Carbohydrate degradation; glycolysis; D-glyceraldehyde 3-phosphate and glycerone phosphate from D-glucose: step 2/4.</text>
</comment>
<evidence type="ECO:0000256" key="2">
    <source>
        <dbReference type="ARBA" id="ARBA00006542"/>
    </source>
</evidence>
<evidence type="ECO:0000256" key="5">
    <source>
        <dbReference type="ARBA" id="ARBA00023152"/>
    </source>
</evidence>
<dbReference type="GO" id="GO:0006094">
    <property type="term" value="P:gluconeogenesis"/>
    <property type="evidence" value="ECO:0007669"/>
    <property type="project" value="UniProtKB-KW"/>
</dbReference>
<evidence type="ECO:0000256" key="6">
    <source>
        <dbReference type="ARBA" id="ARBA00029321"/>
    </source>
</evidence>
<keyword evidence="9" id="KW-1185">Reference proteome</keyword>
<dbReference type="EC" id="5.3.1.9" evidence="3"/>
<dbReference type="RefSeq" id="WP_017277489.1">
    <property type="nucleotide sequence ID" value="NZ_BAABEI010000001.1"/>
</dbReference>
<evidence type="ECO:0000259" key="7">
    <source>
        <dbReference type="Pfam" id="PF06560"/>
    </source>
</evidence>
<protein>
    <recommendedName>
        <fullName evidence="3">glucose-6-phosphate isomerase</fullName>
        <ecNumber evidence="3">5.3.1.9</ecNumber>
    </recommendedName>
</protein>
<comment type="catalytic activity">
    <reaction evidence="6">
        <text>alpha-D-glucose 6-phosphate = beta-D-fructose 6-phosphate</text>
        <dbReference type="Rhea" id="RHEA:11816"/>
        <dbReference type="ChEBI" id="CHEBI:57634"/>
        <dbReference type="ChEBI" id="CHEBI:58225"/>
        <dbReference type="EC" id="5.3.1.9"/>
    </reaction>
</comment>
<comment type="similarity">
    <text evidence="2">Belongs to the archaeal-type GPI family.</text>
</comment>
<evidence type="ECO:0000256" key="4">
    <source>
        <dbReference type="ARBA" id="ARBA00022432"/>
    </source>
</evidence>
<comment type="caution">
    <text evidence="8">The sequence shown here is derived from an EMBL/GenBank/DDBJ whole genome shotgun (WGS) entry which is preliminary data.</text>
</comment>
<dbReference type="AlphaFoldDB" id="A0A4R2C665"/>
<name>A0A4R2C665_SHIGR</name>
<sequence length="191" mass="21648">MTTVFPSLHEFNLNNGLSSTREPIRRTLSKMKGMFHDEAAFEAQLANGDSLLYEFYDMGVPDSEKDVAYGTSITYPGKVGDEYHMTKGHFHTVIDTAEVYYCLRGHGYMMMETPEGETKWLEFLPGKAVYVPGRWAHRSINVHPTEPLVTFFAFPGNAGHDYGTIESKGFRKLMVERDGKPTVIDNPRWNG</sequence>
<dbReference type="GO" id="GO:0005737">
    <property type="term" value="C:cytoplasm"/>
    <property type="evidence" value="ECO:0007669"/>
    <property type="project" value="InterPro"/>
</dbReference>
<proteinExistence type="inferred from homology"/>
<reference evidence="8 9" key="1">
    <citation type="submission" date="2019-03" db="EMBL/GenBank/DDBJ databases">
        <title>Genomic Encyclopedia of Type Strains, Phase IV (KMG-IV): sequencing the most valuable type-strain genomes for metagenomic binning, comparative biology and taxonomic classification.</title>
        <authorList>
            <person name="Goeker M."/>
        </authorList>
    </citation>
    <scope>NUCLEOTIDE SEQUENCE [LARGE SCALE GENOMIC DNA]</scope>
    <source>
        <strain evidence="8 9">DSM 18401</strain>
    </source>
</reference>
<dbReference type="CDD" id="cd02218">
    <property type="entry name" value="cupin_PGI"/>
    <property type="match status" value="1"/>
</dbReference>
<dbReference type="Proteomes" id="UP000295351">
    <property type="component" value="Unassembled WGS sequence"/>
</dbReference>
<evidence type="ECO:0000256" key="3">
    <source>
        <dbReference type="ARBA" id="ARBA00011952"/>
    </source>
</evidence>
<dbReference type="Gene3D" id="2.60.120.10">
    <property type="entry name" value="Jelly Rolls"/>
    <property type="match status" value="1"/>
</dbReference>
<dbReference type="InterPro" id="IPR014710">
    <property type="entry name" value="RmlC-like_jellyroll"/>
</dbReference>
<evidence type="ECO:0000256" key="1">
    <source>
        <dbReference type="ARBA" id="ARBA00004926"/>
    </source>
</evidence>
<dbReference type="EMBL" id="SLVX01000026">
    <property type="protein sequence ID" value="TCN35721.1"/>
    <property type="molecule type" value="Genomic_DNA"/>
</dbReference>
<organism evidence="8 9">
    <name type="scientific">Shinella granuli</name>
    <dbReference type="NCBI Taxonomy" id="323621"/>
    <lineage>
        <taxon>Bacteria</taxon>
        <taxon>Pseudomonadati</taxon>
        <taxon>Pseudomonadota</taxon>
        <taxon>Alphaproteobacteria</taxon>
        <taxon>Hyphomicrobiales</taxon>
        <taxon>Rhizobiaceae</taxon>
        <taxon>Shinella</taxon>
    </lineage>
</organism>
<dbReference type="Pfam" id="PF06560">
    <property type="entry name" value="GPI"/>
    <property type="match status" value="1"/>
</dbReference>
<feature type="domain" description="Glucose-6-phosphate isomerase prokaryote" evidence="7">
    <location>
        <begin position="26"/>
        <end position="177"/>
    </location>
</feature>
<keyword evidence="4" id="KW-0312">Gluconeogenesis</keyword>
<dbReference type="SUPFAM" id="SSF51182">
    <property type="entry name" value="RmlC-like cupins"/>
    <property type="match status" value="1"/>
</dbReference>
<dbReference type="GO" id="GO:0004347">
    <property type="term" value="F:glucose-6-phosphate isomerase activity"/>
    <property type="evidence" value="ECO:0007669"/>
    <property type="project" value="UniProtKB-EC"/>
</dbReference>
<dbReference type="UniPathway" id="UPA00109">
    <property type="reaction ID" value="UER00181"/>
</dbReference>
<evidence type="ECO:0000313" key="8">
    <source>
        <dbReference type="EMBL" id="TCN35721.1"/>
    </source>
</evidence>
<gene>
    <name evidence="8" type="ORF">EV665_12643</name>
</gene>